<evidence type="ECO:0000259" key="2">
    <source>
        <dbReference type="Pfam" id="PF13847"/>
    </source>
</evidence>
<evidence type="ECO:0000256" key="1">
    <source>
        <dbReference type="ARBA" id="ARBA00038158"/>
    </source>
</evidence>
<dbReference type="PANTHER" id="PTHR43591:SF24">
    <property type="entry name" value="2-METHOXY-6-POLYPRENYL-1,4-BENZOQUINOL METHYLASE, MITOCHONDRIAL"/>
    <property type="match status" value="1"/>
</dbReference>
<dbReference type="SUPFAM" id="SSF53335">
    <property type="entry name" value="S-adenosyl-L-methionine-dependent methyltransferases"/>
    <property type="match status" value="1"/>
</dbReference>
<dbReference type="GeneID" id="89937289"/>
<proteinExistence type="inferred from homology"/>
<comment type="similarity">
    <text evidence="1">Belongs to the methyltransferase superfamily. LaeA methyltransferase family.</text>
</comment>
<dbReference type="AlphaFoldDB" id="A0AAN6TAQ4"/>
<dbReference type="Gene3D" id="3.40.50.150">
    <property type="entry name" value="Vaccinia Virus protein VP39"/>
    <property type="match status" value="1"/>
</dbReference>
<dbReference type="CDD" id="cd02440">
    <property type="entry name" value="AdoMet_MTases"/>
    <property type="match status" value="1"/>
</dbReference>
<dbReference type="InterPro" id="IPR025714">
    <property type="entry name" value="Methyltranfer_dom"/>
</dbReference>
<evidence type="ECO:0000313" key="4">
    <source>
        <dbReference type="Proteomes" id="UP001302812"/>
    </source>
</evidence>
<dbReference type="GO" id="GO:0008168">
    <property type="term" value="F:methyltransferase activity"/>
    <property type="evidence" value="ECO:0007669"/>
    <property type="project" value="UniProtKB-KW"/>
</dbReference>
<organism evidence="3 4">
    <name type="scientific">Canariomyces notabilis</name>
    <dbReference type="NCBI Taxonomy" id="2074819"/>
    <lineage>
        <taxon>Eukaryota</taxon>
        <taxon>Fungi</taxon>
        <taxon>Dikarya</taxon>
        <taxon>Ascomycota</taxon>
        <taxon>Pezizomycotina</taxon>
        <taxon>Sordariomycetes</taxon>
        <taxon>Sordariomycetidae</taxon>
        <taxon>Sordariales</taxon>
        <taxon>Chaetomiaceae</taxon>
        <taxon>Canariomyces</taxon>
    </lineage>
</organism>
<keyword evidence="4" id="KW-1185">Reference proteome</keyword>
<keyword evidence="3" id="KW-0489">Methyltransferase</keyword>
<dbReference type="RefSeq" id="XP_064667954.1">
    <property type="nucleotide sequence ID" value="XM_064813164.1"/>
</dbReference>
<feature type="domain" description="Methyltransferase" evidence="2">
    <location>
        <begin position="50"/>
        <end position="176"/>
    </location>
</feature>
<protein>
    <submittedName>
        <fullName evidence="3">S-adenosyl-L-methionine-dependent methyltransferase</fullName>
    </submittedName>
</protein>
<dbReference type="Proteomes" id="UP001302812">
    <property type="component" value="Unassembled WGS sequence"/>
</dbReference>
<reference evidence="3" key="1">
    <citation type="journal article" date="2023" name="Mol. Phylogenet. Evol.">
        <title>Genome-scale phylogeny and comparative genomics of the fungal order Sordariales.</title>
        <authorList>
            <person name="Hensen N."/>
            <person name="Bonometti L."/>
            <person name="Westerberg I."/>
            <person name="Brannstrom I.O."/>
            <person name="Guillou S."/>
            <person name="Cros-Aarteil S."/>
            <person name="Calhoun S."/>
            <person name="Haridas S."/>
            <person name="Kuo A."/>
            <person name="Mondo S."/>
            <person name="Pangilinan J."/>
            <person name="Riley R."/>
            <person name="LaButti K."/>
            <person name="Andreopoulos B."/>
            <person name="Lipzen A."/>
            <person name="Chen C."/>
            <person name="Yan M."/>
            <person name="Daum C."/>
            <person name="Ng V."/>
            <person name="Clum A."/>
            <person name="Steindorff A."/>
            <person name="Ohm R.A."/>
            <person name="Martin F."/>
            <person name="Silar P."/>
            <person name="Natvig D.O."/>
            <person name="Lalanne C."/>
            <person name="Gautier V."/>
            <person name="Ament-Velasquez S.L."/>
            <person name="Kruys A."/>
            <person name="Hutchinson M.I."/>
            <person name="Powell A.J."/>
            <person name="Barry K."/>
            <person name="Miller A.N."/>
            <person name="Grigoriev I.V."/>
            <person name="Debuchy R."/>
            <person name="Gladieux P."/>
            <person name="Hiltunen Thoren M."/>
            <person name="Johannesson H."/>
        </authorList>
    </citation>
    <scope>NUCLEOTIDE SEQUENCE</scope>
    <source>
        <strain evidence="3">CBS 508.74</strain>
    </source>
</reference>
<dbReference type="PANTHER" id="PTHR43591">
    <property type="entry name" value="METHYLTRANSFERASE"/>
    <property type="match status" value="1"/>
</dbReference>
<dbReference type="InterPro" id="IPR029063">
    <property type="entry name" value="SAM-dependent_MTases_sf"/>
</dbReference>
<dbReference type="GO" id="GO:0032259">
    <property type="term" value="P:methylation"/>
    <property type="evidence" value="ECO:0007669"/>
    <property type="project" value="UniProtKB-KW"/>
</dbReference>
<comment type="caution">
    <text evidence="3">The sequence shown here is derived from an EMBL/GenBank/DDBJ whole genome shotgun (WGS) entry which is preliminary data.</text>
</comment>
<name>A0AAN6TAQ4_9PEZI</name>
<evidence type="ECO:0000313" key="3">
    <source>
        <dbReference type="EMBL" id="KAK4110384.1"/>
    </source>
</evidence>
<reference evidence="3" key="2">
    <citation type="submission" date="2023-05" db="EMBL/GenBank/DDBJ databases">
        <authorList>
            <consortium name="Lawrence Berkeley National Laboratory"/>
            <person name="Steindorff A."/>
            <person name="Hensen N."/>
            <person name="Bonometti L."/>
            <person name="Westerberg I."/>
            <person name="Brannstrom I.O."/>
            <person name="Guillou S."/>
            <person name="Cros-Aarteil S."/>
            <person name="Calhoun S."/>
            <person name="Haridas S."/>
            <person name="Kuo A."/>
            <person name="Mondo S."/>
            <person name="Pangilinan J."/>
            <person name="Riley R."/>
            <person name="Labutti K."/>
            <person name="Andreopoulos B."/>
            <person name="Lipzen A."/>
            <person name="Chen C."/>
            <person name="Yanf M."/>
            <person name="Daum C."/>
            <person name="Ng V."/>
            <person name="Clum A."/>
            <person name="Ohm R."/>
            <person name="Martin F."/>
            <person name="Silar P."/>
            <person name="Natvig D."/>
            <person name="Lalanne C."/>
            <person name="Gautier V."/>
            <person name="Ament-Velasquez S.L."/>
            <person name="Kruys A."/>
            <person name="Hutchinson M.I."/>
            <person name="Powell A.J."/>
            <person name="Barry K."/>
            <person name="Miller A.N."/>
            <person name="Grigoriev I.V."/>
            <person name="Debuchy R."/>
            <person name="Gladieux P."/>
            <person name="Thoren M.H."/>
            <person name="Johannesson H."/>
        </authorList>
    </citation>
    <scope>NUCLEOTIDE SEQUENCE</scope>
    <source>
        <strain evidence="3">CBS 508.74</strain>
    </source>
</reference>
<gene>
    <name evidence="3" type="ORF">N656DRAFT_757938</name>
</gene>
<dbReference type="Pfam" id="PF13847">
    <property type="entry name" value="Methyltransf_31"/>
    <property type="match status" value="1"/>
</dbReference>
<dbReference type="EMBL" id="MU853351">
    <property type="protein sequence ID" value="KAK4110384.1"/>
    <property type="molecule type" value="Genomic_DNA"/>
</dbReference>
<accession>A0AAN6TAQ4</accession>
<keyword evidence="3" id="KW-0808">Transferase</keyword>
<sequence>MAEDKEKSAAAVDYRKLGKDVFEFFTHRTAYNSAAYLIPTLERMKQENPRLRLLDVGAGAGSVSATFAQIIGPEGHVVCTDLAPSVLPQAEAFAESLGVKNIEFKTADVHQLPFENDSFDVVHCHQLFGHIKDPVAALREMLRVTKPGGVVAAREGDRETEIIWPPLPGLKKWHEYVFDSKVAQVHGGTLTAGRQLLAWALEAGVKRNQIEVSYGTWLTSEEATKMVYARGISKVLNGPSRKNALQFGLTEEDIDEICRDTLAWADREDSTWLMLQTEIIVRK</sequence>